<name>A0A3S5CJW0_9PLAT</name>
<dbReference type="EMBL" id="CAAALY010020845">
    <property type="protein sequence ID" value="VEL14347.1"/>
    <property type="molecule type" value="Genomic_DNA"/>
</dbReference>
<dbReference type="OrthoDB" id="6260668at2759"/>
<proteinExistence type="predicted"/>
<keyword evidence="2" id="KW-0812">Transmembrane</keyword>
<dbReference type="Proteomes" id="UP000784294">
    <property type="component" value="Unassembled WGS sequence"/>
</dbReference>
<evidence type="ECO:0000313" key="4">
    <source>
        <dbReference type="Proteomes" id="UP000784294"/>
    </source>
</evidence>
<feature type="region of interest" description="Disordered" evidence="1">
    <location>
        <begin position="1"/>
        <end position="47"/>
    </location>
</feature>
<keyword evidence="2" id="KW-0472">Membrane</keyword>
<sequence length="316" mass="34709">MSSHLVRLQHHQARQNQLYRTGSNSSLRSGESNQQYTTGATENANGGHGSIISGSILSGGASNIRSGSKLDYNQTAHVPFEVLVSAQRDSNENGYGITGSVIGSNQIQNGSYVGRPGYAMRSASIVSYQPSTIAGKSTQGGRSLNSASHLKLSRSLGASKVRFIFIFFTKLCQHRRRRPKKARVLSKNLSFNLCSIGQASLATAKSGRSTIQAEHHDMKIQNRLNAVTFGKARTPYIWAVVCFCLFGISLFIGILILCLRHIYMNIQLSLDVGEMTGPMICALSFVFFGIGMKFYYDAYKLGAQERRRLKVAKKEH</sequence>
<keyword evidence="4" id="KW-1185">Reference proteome</keyword>
<organism evidence="3 4">
    <name type="scientific">Protopolystoma xenopodis</name>
    <dbReference type="NCBI Taxonomy" id="117903"/>
    <lineage>
        <taxon>Eukaryota</taxon>
        <taxon>Metazoa</taxon>
        <taxon>Spiralia</taxon>
        <taxon>Lophotrochozoa</taxon>
        <taxon>Platyhelminthes</taxon>
        <taxon>Monogenea</taxon>
        <taxon>Polyopisthocotylea</taxon>
        <taxon>Polystomatidea</taxon>
        <taxon>Polystomatidae</taxon>
        <taxon>Protopolystoma</taxon>
    </lineage>
</organism>
<reference evidence="3" key="1">
    <citation type="submission" date="2018-11" db="EMBL/GenBank/DDBJ databases">
        <authorList>
            <consortium name="Pathogen Informatics"/>
        </authorList>
    </citation>
    <scope>NUCLEOTIDE SEQUENCE</scope>
</reference>
<gene>
    <name evidence="3" type="ORF">PXEA_LOCUS7787</name>
</gene>
<evidence type="ECO:0000256" key="2">
    <source>
        <dbReference type="SAM" id="Phobius"/>
    </source>
</evidence>
<accession>A0A3S5CJW0</accession>
<keyword evidence="2" id="KW-1133">Transmembrane helix</keyword>
<evidence type="ECO:0000313" key="3">
    <source>
        <dbReference type="EMBL" id="VEL14347.1"/>
    </source>
</evidence>
<feature type="compositionally biased region" description="Polar residues" evidence="1">
    <location>
        <begin position="14"/>
        <end position="44"/>
    </location>
</feature>
<protein>
    <submittedName>
        <fullName evidence="3">Uncharacterized protein</fullName>
    </submittedName>
</protein>
<feature type="transmembrane region" description="Helical" evidence="2">
    <location>
        <begin position="275"/>
        <end position="296"/>
    </location>
</feature>
<comment type="caution">
    <text evidence="3">The sequence shown here is derived from an EMBL/GenBank/DDBJ whole genome shotgun (WGS) entry which is preliminary data.</text>
</comment>
<feature type="transmembrane region" description="Helical" evidence="2">
    <location>
        <begin position="236"/>
        <end position="263"/>
    </location>
</feature>
<dbReference type="AlphaFoldDB" id="A0A3S5CJW0"/>
<evidence type="ECO:0000256" key="1">
    <source>
        <dbReference type="SAM" id="MobiDB-lite"/>
    </source>
</evidence>